<name>A0A8S5MCT4_9CAUD</name>
<protein>
    <recommendedName>
        <fullName evidence="1">DUF3846 domain-containing protein</fullName>
    </recommendedName>
</protein>
<reference evidence="2" key="1">
    <citation type="journal article" date="2021" name="Proc. Natl. Acad. Sci. U.S.A.">
        <title>A Catalog of Tens of Thousands of Viruses from Human Metagenomes Reveals Hidden Associations with Chronic Diseases.</title>
        <authorList>
            <person name="Tisza M.J."/>
            <person name="Buck C.B."/>
        </authorList>
    </citation>
    <scope>NUCLEOTIDE SEQUENCE</scope>
    <source>
        <strain evidence="2">Ct7Kl21</strain>
    </source>
</reference>
<organism evidence="2">
    <name type="scientific">Podoviridae sp. ct7Kl21</name>
    <dbReference type="NCBI Taxonomy" id="2826541"/>
    <lineage>
        <taxon>Viruses</taxon>
        <taxon>Duplodnaviria</taxon>
        <taxon>Heunggongvirae</taxon>
        <taxon>Uroviricota</taxon>
        <taxon>Caudoviricetes</taxon>
    </lineage>
</organism>
<sequence length="97" mass="10500">MRSLSKQPGEGWKVTEIQNELEPLQRAVGGHLESVSLWADACVLCNEEGRIKGMPYNTTICGVSFVGPILIVGTAGEDFSDLTEQQEHALRAMGVVV</sequence>
<feature type="domain" description="DUF3846" evidence="1">
    <location>
        <begin position="1"/>
        <end position="90"/>
    </location>
</feature>
<proteinExistence type="predicted"/>
<evidence type="ECO:0000313" key="2">
    <source>
        <dbReference type="EMBL" id="DAD80145.1"/>
    </source>
</evidence>
<accession>A0A8S5MCT4</accession>
<evidence type="ECO:0000259" key="1">
    <source>
        <dbReference type="Pfam" id="PF12957"/>
    </source>
</evidence>
<dbReference type="EMBL" id="BK014880">
    <property type="protein sequence ID" value="DAD80145.1"/>
    <property type="molecule type" value="Genomic_DNA"/>
</dbReference>
<dbReference type="Pfam" id="PF12957">
    <property type="entry name" value="DUF3846"/>
    <property type="match status" value="1"/>
</dbReference>
<dbReference type="InterPro" id="IPR024559">
    <property type="entry name" value="DUF3846"/>
</dbReference>